<evidence type="ECO:0000313" key="1">
    <source>
        <dbReference type="EMBL" id="EKS35077.1"/>
    </source>
</evidence>
<name>K8NXL1_9BRAD</name>
<keyword evidence="2" id="KW-1185">Reference proteome</keyword>
<gene>
    <name evidence="1" type="ORF">HMPREF9696_02349</name>
</gene>
<dbReference type="AlphaFoldDB" id="K8NXL1"/>
<organism evidence="1 2">
    <name type="scientific">Afipia clevelandensis ATCC 49720</name>
    <dbReference type="NCBI Taxonomy" id="883079"/>
    <lineage>
        <taxon>Bacteria</taxon>
        <taxon>Pseudomonadati</taxon>
        <taxon>Pseudomonadota</taxon>
        <taxon>Alphaproteobacteria</taxon>
        <taxon>Hyphomicrobiales</taxon>
        <taxon>Nitrobacteraceae</taxon>
        <taxon>Afipia</taxon>
    </lineage>
</organism>
<proteinExistence type="predicted"/>
<comment type="caution">
    <text evidence="1">The sequence shown here is derived from an EMBL/GenBank/DDBJ whole genome shotgun (WGS) entry which is preliminary data.</text>
</comment>
<evidence type="ECO:0000313" key="2">
    <source>
        <dbReference type="Proteomes" id="UP000001095"/>
    </source>
</evidence>
<dbReference type="Proteomes" id="UP000001095">
    <property type="component" value="Unassembled WGS sequence"/>
</dbReference>
<dbReference type="EMBL" id="AGWY01000011">
    <property type="protein sequence ID" value="EKS35077.1"/>
    <property type="molecule type" value="Genomic_DNA"/>
</dbReference>
<sequence length="61" mass="6030">MAGLVPAIHASNGASCKGYVDTRHKAGHDEQAYASPTVSNIAASMASAAVLPAQTTNCSAG</sequence>
<dbReference type="HOGENOM" id="CLU_2912132_0_0_5"/>
<accession>K8NXL1</accession>
<reference evidence="1 2" key="1">
    <citation type="submission" date="2012-04" db="EMBL/GenBank/DDBJ databases">
        <title>The Genome Sequence of Afipia clevelandensis ATCC 49720.</title>
        <authorList>
            <consortium name="The Broad Institute Genome Sequencing Platform"/>
            <person name="Earl A."/>
            <person name="Ward D."/>
            <person name="Feldgarden M."/>
            <person name="Gevers D."/>
            <person name="Huys G."/>
            <person name="Walker B."/>
            <person name="Young S.K."/>
            <person name="Zeng Q."/>
            <person name="Gargeya S."/>
            <person name="Fitzgerald M."/>
            <person name="Haas B."/>
            <person name="Abouelleil A."/>
            <person name="Alvarado L."/>
            <person name="Arachchi H.M."/>
            <person name="Berlin A."/>
            <person name="Chapman S.B."/>
            <person name="Goldberg J."/>
            <person name="Griggs A."/>
            <person name="Gujja S."/>
            <person name="Hansen M."/>
            <person name="Howarth C."/>
            <person name="Imamovic A."/>
            <person name="Larimer J."/>
            <person name="McCowen C."/>
            <person name="Montmayeur A."/>
            <person name="Murphy C."/>
            <person name="Neiman D."/>
            <person name="Pearson M."/>
            <person name="Priest M."/>
            <person name="Roberts A."/>
            <person name="Saif S."/>
            <person name="Shea T."/>
            <person name="Sisk P."/>
            <person name="Sykes S."/>
            <person name="Wortman J."/>
            <person name="Nusbaum C."/>
            <person name="Birren B."/>
        </authorList>
    </citation>
    <scope>NUCLEOTIDE SEQUENCE [LARGE SCALE GENOMIC DNA]</scope>
    <source>
        <strain evidence="1 2">ATCC 49720</strain>
    </source>
</reference>
<protein>
    <submittedName>
        <fullName evidence="1">Uncharacterized protein</fullName>
    </submittedName>
</protein>